<dbReference type="GO" id="GO:0004252">
    <property type="term" value="F:serine-type endopeptidase activity"/>
    <property type="evidence" value="ECO:0007669"/>
    <property type="project" value="InterPro"/>
</dbReference>
<feature type="domain" description="Peptidase S8/S53" evidence="6">
    <location>
        <begin position="88"/>
        <end position="204"/>
    </location>
</feature>
<evidence type="ECO:0000313" key="7">
    <source>
        <dbReference type="EMBL" id="SHM11060.1"/>
    </source>
</evidence>
<dbReference type="PROSITE" id="PS00137">
    <property type="entry name" value="SUBTILASE_HIS"/>
    <property type="match status" value="1"/>
</dbReference>
<keyword evidence="8" id="KW-1185">Reference proteome</keyword>
<keyword evidence="2" id="KW-0645">Protease</keyword>
<dbReference type="InterPro" id="IPR022398">
    <property type="entry name" value="Peptidase_S8_His-AS"/>
</dbReference>
<feature type="domain" description="Peptidase S8/S53" evidence="6">
    <location>
        <begin position="422"/>
        <end position="543"/>
    </location>
</feature>
<evidence type="ECO:0000259" key="6">
    <source>
        <dbReference type="Pfam" id="PF00082"/>
    </source>
</evidence>
<evidence type="ECO:0000313" key="8">
    <source>
        <dbReference type="Proteomes" id="UP000184038"/>
    </source>
</evidence>
<dbReference type="CDD" id="cd07478">
    <property type="entry name" value="Peptidases_S8_CspA-like"/>
    <property type="match status" value="1"/>
</dbReference>
<comment type="similarity">
    <text evidence="1 5">Belongs to the peptidase S8 family.</text>
</comment>
<evidence type="ECO:0000256" key="4">
    <source>
        <dbReference type="ARBA" id="ARBA00022825"/>
    </source>
</evidence>
<dbReference type="PIRSF" id="PIRSF037894">
    <property type="entry name" value="Subtilisin_rel_CspABC"/>
    <property type="match status" value="1"/>
</dbReference>
<comment type="caution">
    <text evidence="5">Lacks conserved residue(s) required for the propagation of feature annotation.</text>
</comment>
<keyword evidence="4" id="KW-0720">Serine protease</keyword>
<dbReference type="EMBL" id="FRCP01000006">
    <property type="protein sequence ID" value="SHM11060.1"/>
    <property type="molecule type" value="Genomic_DNA"/>
</dbReference>
<name>A0A1M7G461_9FIRM</name>
<dbReference type="PANTHER" id="PTHR43806:SF11">
    <property type="entry name" value="CEREVISIN-RELATED"/>
    <property type="match status" value="1"/>
</dbReference>
<dbReference type="PROSITE" id="PS51892">
    <property type="entry name" value="SUBTILASE"/>
    <property type="match status" value="1"/>
</dbReference>
<gene>
    <name evidence="7" type="ORF">SAMN02746066_00819</name>
</gene>
<dbReference type="Gene3D" id="2.60.120.1290">
    <property type="match status" value="1"/>
</dbReference>
<dbReference type="PRINTS" id="PR00723">
    <property type="entry name" value="SUBTILISIN"/>
</dbReference>
<accession>A0A1M7G461</accession>
<dbReference type="Gene3D" id="3.40.50.200">
    <property type="entry name" value="Peptidase S8/S53 domain"/>
    <property type="match status" value="1"/>
</dbReference>
<dbReference type="OrthoDB" id="9762689at2"/>
<protein>
    <submittedName>
        <fullName evidence="7">Subtilase family protein</fullName>
    </submittedName>
</protein>
<dbReference type="InterPro" id="IPR000209">
    <property type="entry name" value="Peptidase_S8/S53_dom"/>
</dbReference>
<dbReference type="GO" id="GO:0006508">
    <property type="term" value="P:proteolysis"/>
    <property type="evidence" value="ECO:0007669"/>
    <property type="project" value="UniProtKB-KW"/>
</dbReference>
<dbReference type="InterPro" id="IPR050131">
    <property type="entry name" value="Peptidase_S8_subtilisin-like"/>
</dbReference>
<dbReference type="Proteomes" id="UP000184038">
    <property type="component" value="Unassembled WGS sequence"/>
</dbReference>
<proteinExistence type="inferred from homology"/>
<dbReference type="InterPro" id="IPR015500">
    <property type="entry name" value="Peptidase_S8_subtilisin-rel"/>
</dbReference>
<dbReference type="Pfam" id="PF00082">
    <property type="entry name" value="Peptidase_S8"/>
    <property type="match status" value="2"/>
</dbReference>
<dbReference type="InterPro" id="IPR034045">
    <property type="entry name" value="Pep_S8_CspA-like"/>
</dbReference>
<sequence>MNKVVDENYYDLIINNVIVPSYDTGDNITYINETNSLLHVFNDRNSPCDLGRQPYHRFPSIFTLESDISIQKSNIDKVQRNTHLGLYGQGVIVGIIDTGIDYQHPAFQHNDGSTRILHIWDQSVQDGRVPEGFTFGSEYNAEQINIALHSTDPLTMVPSVDTNGHGTAIASIIAGKENESDEFSGVVPDSEIVVVKLKEAKKNLHNVFFLRDDAVCYQESDILLGLRYLLMVSKKLNRPLAICVALGTSQSGHNGRGATSSYLDYLSGISRIGLAIPAGNEGNAQRHYFGASNSTAVYNEFELRVDEKDKLFWMEIWPDPIARLAIEIITPTGESTKFIYPTRNDCVENNFIYSPGIVWVNNIVLEEENGNQLILVRFRNPIQGIWHFRVLNIETEAFSFNAWLPNGELISKDTYFLNPDPNTTITESGNAPGLLTVAAYNQNTDSILLESGRGYTRSGIVKPDIAAPGYNLACALPNNRYGTITGTGAASAHTVGIIAMILEWAVVRGNYTSITGSNINALIIRGARRKDTLVYPNNIWGYGEIDAYAIFVRLSL</sequence>
<dbReference type="InterPro" id="IPR036852">
    <property type="entry name" value="Peptidase_S8/S53_dom_sf"/>
</dbReference>
<dbReference type="STRING" id="1120996.SAMN02746066_00819"/>
<dbReference type="SUPFAM" id="SSF52743">
    <property type="entry name" value="Subtilisin-like"/>
    <property type="match status" value="1"/>
</dbReference>
<dbReference type="AlphaFoldDB" id="A0A1M7G461"/>
<dbReference type="InterPro" id="IPR017310">
    <property type="entry name" value="Pept_S8A_subtilisin_clostridia"/>
</dbReference>
<dbReference type="PROSITE" id="PS00136">
    <property type="entry name" value="SUBTILASE_ASP"/>
    <property type="match status" value="1"/>
</dbReference>
<evidence type="ECO:0000256" key="5">
    <source>
        <dbReference type="PROSITE-ProRule" id="PRU01240"/>
    </source>
</evidence>
<reference evidence="7 8" key="1">
    <citation type="submission" date="2016-11" db="EMBL/GenBank/DDBJ databases">
        <authorList>
            <person name="Jaros S."/>
            <person name="Januszkiewicz K."/>
            <person name="Wedrychowicz H."/>
        </authorList>
    </citation>
    <scope>NUCLEOTIDE SEQUENCE [LARGE SCALE GENOMIC DNA]</scope>
    <source>
        <strain evidence="7 8">DSM 15930</strain>
    </source>
</reference>
<dbReference type="PANTHER" id="PTHR43806">
    <property type="entry name" value="PEPTIDASE S8"/>
    <property type="match status" value="1"/>
</dbReference>
<organism evidence="7 8">
    <name type="scientific">Anaerosporobacter mobilis DSM 15930</name>
    <dbReference type="NCBI Taxonomy" id="1120996"/>
    <lineage>
        <taxon>Bacteria</taxon>
        <taxon>Bacillati</taxon>
        <taxon>Bacillota</taxon>
        <taxon>Clostridia</taxon>
        <taxon>Lachnospirales</taxon>
        <taxon>Lachnospiraceae</taxon>
        <taxon>Anaerosporobacter</taxon>
    </lineage>
</organism>
<evidence type="ECO:0000256" key="1">
    <source>
        <dbReference type="ARBA" id="ARBA00011073"/>
    </source>
</evidence>
<dbReference type="RefSeq" id="WP_073283260.1">
    <property type="nucleotide sequence ID" value="NZ_FRCP01000006.1"/>
</dbReference>
<keyword evidence="3" id="KW-0378">Hydrolase</keyword>
<evidence type="ECO:0000256" key="3">
    <source>
        <dbReference type="ARBA" id="ARBA00022801"/>
    </source>
</evidence>
<evidence type="ECO:0000256" key="2">
    <source>
        <dbReference type="ARBA" id="ARBA00022670"/>
    </source>
</evidence>
<dbReference type="InterPro" id="IPR023827">
    <property type="entry name" value="Peptidase_S8_Asp-AS"/>
</dbReference>